<dbReference type="Proteomes" id="UP000176198">
    <property type="component" value="Unassembled WGS sequence"/>
</dbReference>
<gene>
    <name evidence="2" type="ORF">A2115_01715</name>
</gene>
<proteinExistence type="predicted"/>
<feature type="region of interest" description="Disordered" evidence="1">
    <location>
        <begin position="64"/>
        <end position="83"/>
    </location>
</feature>
<evidence type="ECO:0000313" key="2">
    <source>
        <dbReference type="EMBL" id="OGM02776.1"/>
    </source>
</evidence>
<dbReference type="AlphaFoldDB" id="A0A1F7WIX1"/>
<reference evidence="2 3" key="1">
    <citation type="journal article" date="2016" name="Nat. Commun.">
        <title>Thousands of microbial genomes shed light on interconnected biogeochemical processes in an aquifer system.</title>
        <authorList>
            <person name="Anantharaman K."/>
            <person name="Brown C.T."/>
            <person name="Hug L.A."/>
            <person name="Sharon I."/>
            <person name="Castelle C.J."/>
            <person name="Probst A.J."/>
            <person name="Thomas B.C."/>
            <person name="Singh A."/>
            <person name="Wilkins M.J."/>
            <person name="Karaoz U."/>
            <person name="Brodie E.L."/>
            <person name="Williams K.H."/>
            <person name="Hubbard S.S."/>
            <person name="Banfield J.F."/>
        </authorList>
    </citation>
    <scope>NUCLEOTIDE SEQUENCE [LARGE SCALE GENOMIC DNA]</scope>
</reference>
<dbReference type="STRING" id="1802471.A2115_01715"/>
<organism evidence="2 3">
    <name type="scientific">Candidatus Woesebacteria bacterium GWA1_41_8</name>
    <dbReference type="NCBI Taxonomy" id="1802471"/>
    <lineage>
        <taxon>Bacteria</taxon>
        <taxon>Candidatus Woeseibacteriota</taxon>
    </lineage>
</organism>
<name>A0A1F7WIX1_9BACT</name>
<comment type="caution">
    <text evidence="2">The sequence shown here is derived from an EMBL/GenBank/DDBJ whole genome shotgun (WGS) entry which is preliminary data.</text>
</comment>
<protein>
    <submittedName>
        <fullName evidence="2">Uncharacterized protein</fullName>
    </submittedName>
</protein>
<accession>A0A1F7WIX1</accession>
<evidence type="ECO:0000256" key="1">
    <source>
        <dbReference type="SAM" id="MobiDB-lite"/>
    </source>
</evidence>
<dbReference type="EMBL" id="MGFJ01000014">
    <property type="protein sequence ID" value="OGM02776.1"/>
    <property type="molecule type" value="Genomic_DNA"/>
</dbReference>
<evidence type="ECO:0000313" key="3">
    <source>
        <dbReference type="Proteomes" id="UP000176198"/>
    </source>
</evidence>
<sequence>MFERRYRVVVGGVTDNLTGSDHISFQASQARIMGLKNNSGFSVATKPDMPGWRDPERLAKVRLGSKQKPHGKPGENTPGGVSYWPQKQLDKLYHRDVTQRIIAAEFEF</sequence>